<evidence type="ECO:0000256" key="11">
    <source>
        <dbReference type="SAM" id="MobiDB-lite"/>
    </source>
</evidence>
<evidence type="ECO:0000256" key="8">
    <source>
        <dbReference type="ARBA" id="ARBA00022927"/>
    </source>
</evidence>
<dbReference type="GO" id="GO:0015628">
    <property type="term" value="P:protein secretion by the type II secretion system"/>
    <property type="evidence" value="ECO:0007669"/>
    <property type="project" value="InterPro"/>
</dbReference>
<evidence type="ECO:0000256" key="12">
    <source>
        <dbReference type="SAM" id="SignalP"/>
    </source>
</evidence>
<dbReference type="OrthoDB" id="5959533at2"/>
<protein>
    <recommendedName>
        <fullName evidence="3">Type II secretion system protein N</fullName>
    </recommendedName>
    <alternativeName>
        <fullName evidence="10">General secretion pathway protein N</fullName>
    </alternativeName>
</protein>
<gene>
    <name evidence="13" type="ORF">D0Y53_08700</name>
</gene>
<evidence type="ECO:0000256" key="1">
    <source>
        <dbReference type="ARBA" id="ARBA00004533"/>
    </source>
</evidence>
<evidence type="ECO:0000256" key="10">
    <source>
        <dbReference type="ARBA" id="ARBA00030772"/>
    </source>
</evidence>
<dbReference type="EMBL" id="QVPD01000008">
    <property type="protein sequence ID" value="RFP60102.1"/>
    <property type="molecule type" value="Genomic_DNA"/>
</dbReference>
<evidence type="ECO:0000256" key="7">
    <source>
        <dbReference type="ARBA" id="ARBA00022692"/>
    </source>
</evidence>
<keyword evidence="9" id="KW-0472">Membrane</keyword>
<feature type="region of interest" description="Disordered" evidence="11">
    <location>
        <begin position="246"/>
        <end position="290"/>
    </location>
</feature>
<evidence type="ECO:0000256" key="2">
    <source>
        <dbReference type="ARBA" id="ARBA00007208"/>
    </source>
</evidence>
<feature type="chain" id="PRO_5016928514" description="Type II secretion system protein N" evidence="12">
    <location>
        <begin position="21"/>
        <end position="290"/>
    </location>
</feature>
<feature type="signal peptide" evidence="12">
    <location>
        <begin position="1"/>
        <end position="20"/>
    </location>
</feature>
<keyword evidence="7" id="KW-0812">Transmembrane</keyword>
<dbReference type="GO" id="GO:0005886">
    <property type="term" value="C:plasma membrane"/>
    <property type="evidence" value="ECO:0007669"/>
    <property type="project" value="UniProtKB-SubCell"/>
</dbReference>
<keyword evidence="5" id="KW-1003">Cell membrane</keyword>
<evidence type="ECO:0000256" key="9">
    <source>
        <dbReference type="ARBA" id="ARBA00023136"/>
    </source>
</evidence>
<evidence type="ECO:0000313" key="14">
    <source>
        <dbReference type="Proteomes" id="UP000262917"/>
    </source>
</evidence>
<sequence length="290" mass="30828">MTRWLWFAAACALFAGTVLATLPASSLLAWGRPGGAALALEDVRGTWWHGRVAQVRWRGRELGALTWTLRPAALLRGRLAFDLRLSGAGTATVRLLRGPRRTELRDLRATLPAYWFRGRVGVLQPQGRVRITIPRAVFADGRMTALAGELAWQEAALRGATALALGELHASFALADDRRVHGRVRDQSGPLSVSGDFVIDGPRHRVRLLLGARSAAAVPLLQMLGDPLPDGRRVLVLRGGGPGLVPLGRHAADAGTGGDERRGAGGRRGQDAGGRLAGRGGMPSARGRGD</sequence>
<keyword evidence="4" id="KW-0813">Transport</keyword>
<keyword evidence="6" id="KW-0997">Cell inner membrane</keyword>
<organism evidence="13 14">
    <name type="scientific">Cognatiluteimonas weifangensis</name>
    <dbReference type="NCBI Taxonomy" id="2303539"/>
    <lineage>
        <taxon>Bacteria</taxon>
        <taxon>Pseudomonadati</taxon>
        <taxon>Pseudomonadota</taxon>
        <taxon>Gammaproteobacteria</taxon>
        <taxon>Lysobacterales</taxon>
        <taxon>Lysobacteraceae</taxon>
        <taxon>Cognatiluteimonas</taxon>
    </lineage>
</organism>
<comment type="caution">
    <text evidence="13">The sequence shown here is derived from an EMBL/GenBank/DDBJ whole genome shotgun (WGS) entry which is preliminary data.</text>
</comment>
<proteinExistence type="inferred from homology"/>
<dbReference type="GO" id="GO:0015627">
    <property type="term" value="C:type II protein secretion system complex"/>
    <property type="evidence" value="ECO:0007669"/>
    <property type="project" value="InterPro"/>
</dbReference>
<dbReference type="Pfam" id="PF01203">
    <property type="entry name" value="T2SSN"/>
    <property type="match status" value="1"/>
</dbReference>
<feature type="compositionally biased region" description="Gly residues" evidence="11">
    <location>
        <begin position="271"/>
        <end position="281"/>
    </location>
</feature>
<comment type="subcellular location">
    <subcellularLocation>
        <location evidence="1">Cell inner membrane</location>
    </subcellularLocation>
</comment>
<accession>A0A372DL89</accession>
<evidence type="ECO:0000256" key="4">
    <source>
        <dbReference type="ARBA" id="ARBA00022448"/>
    </source>
</evidence>
<dbReference type="AlphaFoldDB" id="A0A372DL89"/>
<dbReference type="Proteomes" id="UP000262917">
    <property type="component" value="Unassembled WGS sequence"/>
</dbReference>
<keyword evidence="8" id="KW-0653">Protein transport</keyword>
<evidence type="ECO:0000256" key="5">
    <source>
        <dbReference type="ARBA" id="ARBA00022475"/>
    </source>
</evidence>
<dbReference type="InterPro" id="IPR022792">
    <property type="entry name" value="T2SS_protein-GspN"/>
</dbReference>
<name>A0A372DL89_9GAMM</name>
<comment type="similarity">
    <text evidence="2">Belongs to the GSP N family.</text>
</comment>
<evidence type="ECO:0000256" key="6">
    <source>
        <dbReference type="ARBA" id="ARBA00022519"/>
    </source>
</evidence>
<evidence type="ECO:0000313" key="13">
    <source>
        <dbReference type="EMBL" id="RFP60102.1"/>
    </source>
</evidence>
<keyword evidence="14" id="KW-1185">Reference proteome</keyword>
<evidence type="ECO:0000256" key="3">
    <source>
        <dbReference type="ARBA" id="ARBA00021563"/>
    </source>
</evidence>
<reference evidence="13 14" key="1">
    <citation type="submission" date="2018-08" db="EMBL/GenBank/DDBJ databases">
        <title>Lysobacter weifangensis sp. nov., a new member of the family 'Xanthomonadaceae', isolated from soil in a farmland.</title>
        <authorList>
            <person name="Zhao H."/>
        </authorList>
    </citation>
    <scope>NUCLEOTIDE SEQUENCE [LARGE SCALE GENOMIC DNA]</scope>
    <source>
        <strain evidence="13 14">WF-2</strain>
    </source>
</reference>
<keyword evidence="12" id="KW-0732">Signal</keyword>
<dbReference type="RefSeq" id="WP_117202841.1">
    <property type="nucleotide sequence ID" value="NZ_JBHTBK010000011.1"/>
</dbReference>